<dbReference type="Proteomes" id="UP000805193">
    <property type="component" value="Unassembled WGS sequence"/>
</dbReference>
<name>A0AC60QU81_IXOPE</name>
<evidence type="ECO:0000313" key="1">
    <source>
        <dbReference type="EMBL" id="KAG0439607.1"/>
    </source>
</evidence>
<protein>
    <submittedName>
        <fullName evidence="1">Uncharacterized protein</fullName>
    </submittedName>
</protein>
<proteinExistence type="predicted"/>
<accession>A0AC60QU81</accession>
<feature type="non-terminal residue" evidence="1">
    <location>
        <position position="215"/>
    </location>
</feature>
<evidence type="ECO:0000313" key="2">
    <source>
        <dbReference type="Proteomes" id="UP000805193"/>
    </source>
</evidence>
<sequence>PRFNEYRTFESRLKSFANSTVTKISAPGLDATNSIVIDFYNVKVDASKLASAGLFRLPTLTEYIVQCFACGLYLVYWDFKVDDPIEEHAKYNPQCPYLRLCVSIPHLRKVASTYRNSDLFWLIEYTRDSDFLVTHYSPKIINALTLSKFDLNAPEKMNAFLSDYDRFLRDCEENDGKPYPPRLNAETYCMLSSSSSSSEPKDEEEENEGGDRPRN</sequence>
<organism evidence="1 2">
    <name type="scientific">Ixodes persulcatus</name>
    <name type="common">Taiga tick</name>
    <dbReference type="NCBI Taxonomy" id="34615"/>
    <lineage>
        <taxon>Eukaryota</taxon>
        <taxon>Metazoa</taxon>
        <taxon>Ecdysozoa</taxon>
        <taxon>Arthropoda</taxon>
        <taxon>Chelicerata</taxon>
        <taxon>Arachnida</taxon>
        <taxon>Acari</taxon>
        <taxon>Parasitiformes</taxon>
        <taxon>Ixodida</taxon>
        <taxon>Ixodoidea</taxon>
        <taxon>Ixodidae</taxon>
        <taxon>Ixodinae</taxon>
        <taxon>Ixodes</taxon>
    </lineage>
</organism>
<keyword evidence="2" id="KW-1185">Reference proteome</keyword>
<comment type="caution">
    <text evidence="1">The sequence shown here is derived from an EMBL/GenBank/DDBJ whole genome shotgun (WGS) entry which is preliminary data.</text>
</comment>
<gene>
    <name evidence="1" type="ORF">HPB47_016582</name>
</gene>
<feature type="non-terminal residue" evidence="1">
    <location>
        <position position="1"/>
    </location>
</feature>
<reference evidence="1 2" key="1">
    <citation type="journal article" date="2020" name="Cell">
        <title>Large-Scale Comparative Analyses of Tick Genomes Elucidate Their Genetic Diversity and Vector Capacities.</title>
        <authorList>
            <consortium name="Tick Genome and Microbiome Consortium (TIGMIC)"/>
            <person name="Jia N."/>
            <person name="Wang J."/>
            <person name="Shi W."/>
            <person name="Du L."/>
            <person name="Sun Y."/>
            <person name="Zhan W."/>
            <person name="Jiang J.F."/>
            <person name="Wang Q."/>
            <person name="Zhang B."/>
            <person name="Ji P."/>
            <person name="Bell-Sakyi L."/>
            <person name="Cui X.M."/>
            <person name="Yuan T.T."/>
            <person name="Jiang B.G."/>
            <person name="Yang W.F."/>
            <person name="Lam T.T."/>
            <person name="Chang Q.C."/>
            <person name="Ding S.J."/>
            <person name="Wang X.J."/>
            <person name="Zhu J.G."/>
            <person name="Ruan X.D."/>
            <person name="Zhao L."/>
            <person name="Wei J.T."/>
            <person name="Ye R.Z."/>
            <person name="Que T.C."/>
            <person name="Du C.H."/>
            <person name="Zhou Y.H."/>
            <person name="Cheng J.X."/>
            <person name="Dai P.F."/>
            <person name="Guo W.B."/>
            <person name="Han X.H."/>
            <person name="Huang E.J."/>
            <person name="Li L.F."/>
            <person name="Wei W."/>
            <person name="Gao Y.C."/>
            <person name="Liu J.Z."/>
            <person name="Shao H.Z."/>
            <person name="Wang X."/>
            <person name="Wang C.C."/>
            <person name="Yang T.C."/>
            <person name="Huo Q.B."/>
            <person name="Li W."/>
            <person name="Chen H.Y."/>
            <person name="Chen S.E."/>
            <person name="Zhou L.G."/>
            <person name="Ni X.B."/>
            <person name="Tian J.H."/>
            <person name="Sheng Y."/>
            <person name="Liu T."/>
            <person name="Pan Y.S."/>
            <person name="Xia L.Y."/>
            <person name="Li J."/>
            <person name="Zhao F."/>
            <person name="Cao W.C."/>
        </authorList>
    </citation>
    <scope>NUCLEOTIDE SEQUENCE [LARGE SCALE GENOMIC DNA]</scope>
    <source>
        <strain evidence="1">Iper-2018</strain>
    </source>
</reference>
<dbReference type="EMBL" id="JABSTQ010005317">
    <property type="protein sequence ID" value="KAG0439607.1"/>
    <property type="molecule type" value="Genomic_DNA"/>
</dbReference>